<accession>A0ABW1WIQ4</accession>
<organism evidence="2 3">
    <name type="scientific">Sporolactobacillus kofuensis</name>
    <dbReference type="NCBI Taxonomy" id="269672"/>
    <lineage>
        <taxon>Bacteria</taxon>
        <taxon>Bacillati</taxon>
        <taxon>Bacillota</taxon>
        <taxon>Bacilli</taxon>
        <taxon>Bacillales</taxon>
        <taxon>Sporolactobacillaceae</taxon>
        <taxon>Sporolactobacillus</taxon>
    </lineage>
</organism>
<proteinExistence type="predicted"/>
<evidence type="ECO:0000256" key="1">
    <source>
        <dbReference type="SAM" id="Coils"/>
    </source>
</evidence>
<gene>
    <name evidence="2" type="ORF">ACFP7A_13100</name>
</gene>
<sequence length="456" mass="53846">MKSEDIIDIIVDDQTVTDFFELCSHQDFINLAMRNNIKIPGFMAKNYYKVPLPLLKNNVIKQIKKKKSQINLLKDHINVLLKQYKDLDVEVFLHKIQLDQEISDSQAFAFFVLNYNHDFFENRELIEQNIANHNTFYKSVINESFVDIIQSMAQISNKKFQTQLNSLLNDHPMKNEWTSFFEQANSLKERLDSEFPKVNEGYYLKIVCDCVNEYSKWSVSEREALFQLALQDATFLSDYYRVSCNELITQKEVQKKDIERLTRKIKKQNKVLSDTQVDLEEKQKKINELSSEIEERENENKDLEKTVNKYLSELNESAKKTKMLEQDLEISMAKMENIENERDRVKGSLKLFTEDFLLISIIDKKLFNQCLNDSQYVLLNNPEDIIAKVEEMKNVDEKILFINTDGINSKFQFKIEKYLIGNSLNYRFISGGPNRVIRKLIYFFEGDKINEIDKTY</sequence>
<evidence type="ECO:0000313" key="3">
    <source>
        <dbReference type="Proteomes" id="UP001596267"/>
    </source>
</evidence>
<dbReference type="EMBL" id="JBHSTQ010000016">
    <property type="protein sequence ID" value="MFC6387537.1"/>
    <property type="molecule type" value="Genomic_DNA"/>
</dbReference>
<evidence type="ECO:0000313" key="2">
    <source>
        <dbReference type="EMBL" id="MFC6387537.1"/>
    </source>
</evidence>
<name>A0ABW1WIQ4_9BACL</name>
<dbReference type="Proteomes" id="UP001596267">
    <property type="component" value="Unassembled WGS sequence"/>
</dbReference>
<comment type="caution">
    <text evidence="2">The sequence shown here is derived from an EMBL/GenBank/DDBJ whole genome shotgun (WGS) entry which is preliminary data.</text>
</comment>
<keyword evidence="1" id="KW-0175">Coiled coil</keyword>
<keyword evidence="3" id="KW-1185">Reference proteome</keyword>
<feature type="coiled-coil region" evidence="1">
    <location>
        <begin position="244"/>
        <end position="355"/>
    </location>
</feature>
<reference evidence="3" key="1">
    <citation type="journal article" date="2019" name="Int. J. Syst. Evol. Microbiol.">
        <title>The Global Catalogue of Microorganisms (GCM) 10K type strain sequencing project: providing services to taxonomists for standard genome sequencing and annotation.</title>
        <authorList>
            <consortium name="The Broad Institute Genomics Platform"/>
            <consortium name="The Broad Institute Genome Sequencing Center for Infectious Disease"/>
            <person name="Wu L."/>
            <person name="Ma J."/>
        </authorList>
    </citation>
    <scope>NUCLEOTIDE SEQUENCE [LARGE SCALE GENOMIC DNA]</scope>
    <source>
        <strain evidence="3">CCUG 42001</strain>
    </source>
</reference>
<dbReference type="RefSeq" id="WP_253077285.1">
    <property type="nucleotide sequence ID" value="NZ_JAMXWN010000018.1"/>
</dbReference>
<protein>
    <submittedName>
        <fullName evidence="2">Uncharacterized protein</fullName>
    </submittedName>
</protein>